<evidence type="ECO:0000259" key="10">
    <source>
        <dbReference type="PROSITE" id="PS50112"/>
    </source>
</evidence>
<dbReference type="Pfam" id="PF02518">
    <property type="entry name" value="HATPase_c"/>
    <property type="match status" value="1"/>
</dbReference>
<feature type="domain" description="PAC" evidence="11">
    <location>
        <begin position="108"/>
        <end position="160"/>
    </location>
</feature>
<dbReference type="Gene3D" id="3.30.565.10">
    <property type="entry name" value="Histidine kinase-like ATPase, C-terminal domain"/>
    <property type="match status" value="1"/>
</dbReference>
<dbReference type="PROSITE" id="PS50112">
    <property type="entry name" value="PAS"/>
    <property type="match status" value="2"/>
</dbReference>
<evidence type="ECO:0000256" key="6">
    <source>
        <dbReference type="ARBA" id="ARBA00022777"/>
    </source>
</evidence>
<dbReference type="InterPro" id="IPR036097">
    <property type="entry name" value="HisK_dim/P_sf"/>
</dbReference>
<dbReference type="PROSITE" id="PS50109">
    <property type="entry name" value="HIS_KIN"/>
    <property type="match status" value="1"/>
</dbReference>
<dbReference type="Gene3D" id="3.30.450.20">
    <property type="entry name" value="PAS domain"/>
    <property type="match status" value="2"/>
</dbReference>
<dbReference type="NCBIfam" id="TIGR00229">
    <property type="entry name" value="sensory_box"/>
    <property type="match status" value="2"/>
</dbReference>
<dbReference type="Pfam" id="PF00512">
    <property type="entry name" value="HisKA"/>
    <property type="match status" value="1"/>
</dbReference>
<dbReference type="InterPro" id="IPR000700">
    <property type="entry name" value="PAS-assoc_C"/>
</dbReference>
<comment type="catalytic activity">
    <reaction evidence="1">
        <text>ATP + protein L-histidine = ADP + protein N-phospho-L-histidine.</text>
        <dbReference type="EC" id="2.7.13.3"/>
    </reaction>
</comment>
<evidence type="ECO:0000256" key="5">
    <source>
        <dbReference type="ARBA" id="ARBA00022741"/>
    </source>
</evidence>
<keyword evidence="7" id="KW-0067">ATP-binding</keyword>
<protein>
    <recommendedName>
        <fullName evidence="2">histidine kinase</fullName>
        <ecNumber evidence="2">2.7.13.3</ecNumber>
    </recommendedName>
</protein>
<feature type="domain" description="Histidine kinase" evidence="9">
    <location>
        <begin position="297"/>
        <end position="502"/>
    </location>
</feature>
<evidence type="ECO:0000256" key="8">
    <source>
        <dbReference type="ARBA" id="ARBA00023012"/>
    </source>
</evidence>
<evidence type="ECO:0000313" key="13">
    <source>
        <dbReference type="Proteomes" id="UP000192727"/>
    </source>
</evidence>
<dbReference type="GO" id="GO:0005524">
    <property type="term" value="F:ATP binding"/>
    <property type="evidence" value="ECO:0007669"/>
    <property type="project" value="UniProtKB-KW"/>
</dbReference>
<evidence type="ECO:0000256" key="4">
    <source>
        <dbReference type="ARBA" id="ARBA00022679"/>
    </source>
</evidence>
<dbReference type="EMBL" id="CP020557">
    <property type="protein sequence ID" value="ARF69017.1"/>
    <property type="molecule type" value="Genomic_DNA"/>
</dbReference>
<keyword evidence="3" id="KW-0597">Phosphoprotein</keyword>
<proteinExistence type="predicted"/>
<dbReference type="RefSeq" id="WP_023485363.1">
    <property type="nucleotide sequence ID" value="NZ_CP019794.1"/>
</dbReference>
<organism evidence="12 13">
    <name type="scientific">Paenibacillus larvae subsp. pulvifaciens</name>
    <dbReference type="NCBI Taxonomy" id="1477"/>
    <lineage>
        <taxon>Bacteria</taxon>
        <taxon>Bacillati</taxon>
        <taxon>Bacillota</taxon>
        <taxon>Bacilli</taxon>
        <taxon>Bacillales</taxon>
        <taxon>Paenibacillaceae</taxon>
        <taxon>Paenibacillus</taxon>
    </lineage>
</organism>
<dbReference type="SMART" id="SM00387">
    <property type="entry name" value="HATPase_c"/>
    <property type="match status" value="1"/>
</dbReference>
<dbReference type="InterPro" id="IPR005467">
    <property type="entry name" value="His_kinase_dom"/>
</dbReference>
<evidence type="ECO:0000256" key="7">
    <source>
        <dbReference type="ARBA" id="ARBA00022840"/>
    </source>
</evidence>
<dbReference type="InterPro" id="IPR001610">
    <property type="entry name" value="PAC"/>
</dbReference>
<dbReference type="PANTHER" id="PTHR43065">
    <property type="entry name" value="SENSOR HISTIDINE KINASE"/>
    <property type="match status" value="1"/>
</dbReference>
<dbReference type="SUPFAM" id="SSF55874">
    <property type="entry name" value="ATPase domain of HSP90 chaperone/DNA topoisomerase II/histidine kinase"/>
    <property type="match status" value="1"/>
</dbReference>
<dbReference type="SMART" id="SM00388">
    <property type="entry name" value="HisKA"/>
    <property type="match status" value="1"/>
</dbReference>
<dbReference type="Pfam" id="PF13426">
    <property type="entry name" value="PAS_9"/>
    <property type="match status" value="2"/>
</dbReference>
<feature type="domain" description="PAS" evidence="10">
    <location>
        <begin position="161"/>
        <end position="227"/>
    </location>
</feature>
<keyword evidence="8" id="KW-0902">Two-component regulatory system</keyword>
<dbReference type="PANTHER" id="PTHR43065:SF34">
    <property type="entry name" value="SPORULATION KINASE A"/>
    <property type="match status" value="1"/>
</dbReference>
<gene>
    <name evidence="12" type="ORF">B7C51_16210</name>
</gene>
<dbReference type="PROSITE" id="PS50113">
    <property type="entry name" value="PAC"/>
    <property type="match status" value="2"/>
</dbReference>
<dbReference type="InterPro" id="IPR003661">
    <property type="entry name" value="HisK_dim/P_dom"/>
</dbReference>
<feature type="domain" description="PAS" evidence="10">
    <location>
        <begin position="34"/>
        <end position="104"/>
    </location>
</feature>
<feature type="domain" description="PAC" evidence="11">
    <location>
        <begin position="233"/>
        <end position="284"/>
    </location>
</feature>
<sequence>MTHFRSHHPWEYHEYGKYRGLDQDSRREESHGKLDELFKQSFDQAATGFAVLTPQGKYLIVNQTLCEMLGYSESELLTSYFQMFSYPDDLHQDLIYLKEMLEGKRTCYQMEKRCVHKSGSLLWVLLSVSVIRDGQGKPQYLVSQMQDITAGKKMEKQLLDEQKRYLALLEYIPDMICFLDYTGRLCDVNPAAVKLTGYSEEELTSNFFLRFIVPEEWDRVWNLLEEAKGYRVSEGEIHIMHKEGHRLIMEARAIPIHFEGQQEGVYLIARDVTERKKTEELFRKSEKLTVIGQIAAGVAHEIRNPLTTLKGFIQLFHAGEEGKQEYYEVMMGELNRIELIITEMLVLAKPHMSHFQPRHIDKIIQNVLILLDTEAKHKNIRIVVAGEADLAPVLCEENQLKQLFIHLLKNAVESMEHGGKILIQIRGHGKDRICVRITDQGCGIAPEQMHKLGEPFYTTKEKGTGLGMMISYKIIEDHQGTMEIESKMGEGTTVSVYLPIMTE</sequence>
<accession>A0A1V0UV51</accession>
<evidence type="ECO:0000259" key="11">
    <source>
        <dbReference type="PROSITE" id="PS50113"/>
    </source>
</evidence>
<dbReference type="GeneID" id="64217647"/>
<name>A0A1V0UV51_9BACL</name>
<keyword evidence="5" id="KW-0547">Nucleotide-binding</keyword>
<dbReference type="InterPro" id="IPR036890">
    <property type="entry name" value="HATPase_C_sf"/>
</dbReference>
<evidence type="ECO:0000259" key="9">
    <source>
        <dbReference type="PROSITE" id="PS50109"/>
    </source>
</evidence>
<evidence type="ECO:0000256" key="3">
    <source>
        <dbReference type="ARBA" id="ARBA00022553"/>
    </source>
</evidence>
<keyword evidence="6 12" id="KW-0418">Kinase</keyword>
<dbReference type="Proteomes" id="UP000192727">
    <property type="component" value="Chromosome"/>
</dbReference>
<dbReference type="InterPro" id="IPR000014">
    <property type="entry name" value="PAS"/>
</dbReference>
<evidence type="ECO:0000313" key="12">
    <source>
        <dbReference type="EMBL" id="ARF69017.1"/>
    </source>
</evidence>
<dbReference type="SMART" id="SM00086">
    <property type="entry name" value="PAC"/>
    <property type="match status" value="2"/>
</dbReference>
<dbReference type="PRINTS" id="PR00344">
    <property type="entry name" value="BCTRLSENSOR"/>
</dbReference>
<evidence type="ECO:0000256" key="1">
    <source>
        <dbReference type="ARBA" id="ARBA00000085"/>
    </source>
</evidence>
<dbReference type="SMART" id="SM00091">
    <property type="entry name" value="PAS"/>
    <property type="match status" value="2"/>
</dbReference>
<dbReference type="Gene3D" id="1.10.287.130">
    <property type="match status" value="1"/>
</dbReference>
<dbReference type="SUPFAM" id="SSF47384">
    <property type="entry name" value="Homodimeric domain of signal transducing histidine kinase"/>
    <property type="match status" value="1"/>
</dbReference>
<dbReference type="SUPFAM" id="SSF55785">
    <property type="entry name" value="PYP-like sensor domain (PAS domain)"/>
    <property type="match status" value="2"/>
</dbReference>
<dbReference type="InterPro" id="IPR004358">
    <property type="entry name" value="Sig_transdc_His_kin-like_C"/>
</dbReference>
<evidence type="ECO:0000256" key="2">
    <source>
        <dbReference type="ARBA" id="ARBA00012438"/>
    </source>
</evidence>
<dbReference type="CDD" id="cd00082">
    <property type="entry name" value="HisKA"/>
    <property type="match status" value="1"/>
</dbReference>
<dbReference type="EC" id="2.7.13.3" evidence="2"/>
<dbReference type="GO" id="GO:0000155">
    <property type="term" value="F:phosphorelay sensor kinase activity"/>
    <property type="evidence" value="ECO:0007669"/>
    <property type="project" value="InterPro"/>
</dbReference>
<reference evidence="12 13" key="1">
    <citation type="submission" date="2017-03" db="EMBL/GenBank/DDBJ databases">
        <title>Paenibacillus larvae genome sequencing.</title>
        <authorList>
            <person name="Dingman D.W."/>
        </authorList>
    </citation>
    <scope>NUCLEOTIDE SEQUENCE [LARGE SCALE GENOMIC DNA]</scope>
    <source>
        <strain evidence="12 13">SAG 10367</strain>
    </source>
</reference>
<dbReference type="InterPro" id="IPR003594">
    <property type="entry name" value="HATPase_dom"/>
</dbReference>
<dbReference type="CDD" id="cd00130">
    <property type="entry name" value="PAS"/>
    <property type="match status" value="2"/>
</dbReference>
<keyword evidence="4" id="KW-0808">Transferase</keyword>
<dbReference type="AlphaFoldDB" id="A0A1V0UV51"/>
<dbReference type="InterPro" id="IPR035965">
    <property type="entry name" value="PAS-like_dom_sf"/>
</dbReference>